<dbReference type="GO" id="GO:0009089">
    <property type="term" value="P:lysine biosynthetic process via diaminopimelate"/>
    <property type="evidence" value="ECO:0007669"/>
    <property type="project" value="UniProtKB-UniRule"/>
</dbReference>
<dbReference type="SUPFAM" id="SSF54506">
    <property type="entry name" value="Diaminopimelate epimerase-like"/>
    <property type="match status" value="2"/>
</dbReference>
<keyword evidence="4 8" id="KW-0028">Amino-acid biosynthesis</keyword>
<feature type="binding site" evidence="8">
    <location>
        <position position="165"/>
    </location>
    <ligand>
        <name>substrate</name>
    </ligand>
</feature>
<dbReference type="PANTHER" id="PTHR31689:SF0">
    <property type="entry name" value="DIAMINOPIMELATE EPIMERASE"/>
    <property type="match status" value="1"/>
</dbReference>
<feature type="binding site" evidence="8">
    <location>
        <begin position="216"/>
        <end position="217"/>
    </location>
    <ligand>
        <name>substrate</name>
    </ligand>
</feature>
<feature type="site" description="Could be important to modulate the pK values of the two catalytic cysteine residues" evidence="8">
    <location>
        <position position="216"/>
    </location>
</feature>
<feature type="active site" evidence="9">
    <location>
        <position position="77"/>
    </location>
</feature>
<feature type="site" description="Could be important to modulate the pK values of the two catalytic cysteine residues" evidence="8">
    <location>
        <position position="167"/>
    </location>
</feature>
<dbReference type="EMBL" id="VCIW01000001">
    <property type="protein sequence ID" value="TLS54015.1"/>
    <property type="molecule type" value="Genomic_DNA"/>
</dbReference>
<feature type="binding site" evidence="8">
    <location>
        <position position="13"/>
    </location>
    <ligand>
        <name>substrate</name>
    </ligand>
</feature>
<accession>A0A5R9GP67</accession>
<keyword evidence="5 8" id="KW-0457">Lysine biosynthesis</keyword>
<dbReference type="GO" id="GO:0005829">
    <property type="term" value="C:cytosol"/>
    <property type="evidence" value="ECO:0007669"/>
    <property type="project" value="TreeGrafter"/>
</dbReference>
<evidence type="ECO:0000256" key="1">
    <source>
        <dbReference type="ARBA" id="ARBA00005196"/>
    </source>
</evidence>
<dbReference type="EC" id="5.1.1.7" evidence="3 8"/>
<name>A0A5R9GP67_9BACL</name>
<feature type="active site" description="Proton donor" evidence="8">
    <location>
        <position position="77"/>
    </location>
</feature>
<evidence type="ECO:0000256" key="7">
    <source>
        <dbReference type="ARBA" id="ARBA00051712"/>
    </source>
</evidence>
<sequence length="333" mass="36452">MNIKLLKCHGSGNDFVLIDEISNDYGIDEALRVKLVTELSDRGKLIGSDGLLFVQRSEHADARMRFFNTDGSEAEMCGNGVRCVGRYVCELLGKDEVVIETMKRDIPIRRVADLFPNVPTFDVTIGEPSLAIASLPMISSADPHIDRPIEELSPTLRFTAASIPNPHAIAVVDTFEPELVDIAERANRERTVFPRGVNMSFLKVLERNSVFVLTYERGVGITNSCGTAMSASSFVSCLLGHCDPNVPIKVYNKGGMVNCLVDGDAEGIARGEASVHLIGNATWVFETTLAVPSADPSGWTVGERTYFEEENRQYDGLVASVGREIDLASFYKL</sequence>
<dbReference type="Pfam" id="PF01678">
    <property type="entry name" value="DAP_epimerase"/>
    <property type="match status" value="2"/>
</dbReference>
<comment type="subunit">
    <text evidence="8">Homodimer.</text>
</comment>
<organism evidence="10 11">
    <name type="scientific">Paenibacillus antri</name>
    <dbReference type="NCBI Taxonomy" id="2582848"/>
    <lineage>
        <taxon>Bacteria</taxon>
        <taxon>Bacillati</taxon>
        <taxon>Bacillota</taxon>
        <taxon>Bacilli</taxon>
        <taxon>Bacillales</taxon>
        <taxon>Paenibacillaceae</taxon>
        <taxon>Paenibacillus</taxon>
    </lineage>
</organism>
<dbReference type="HAMAP" id="MF_00197">
    <property type="entry name" value="DAP_epimerase"/>
    <property type="match status" value="1"/>
</dbReference>
<dbReference type="Gene3D" id="3.10.310.10">
    <property type="entry name" value="Diaminopimelate Epimerase, Chain A, domain 1"/>
    <property type="match status" value="2"/>
</dbReference>
<dbReference type="RefSeq" id="WP_138191708.1">
    <property type="nucleotide sequence ID" value="NZ_VCIW01000001.1"/>
</dbReference>
<dbReference type="NCBIfam" id="TIGR00652">
    <property type="entry name" value="DapF"/>
    <property type="match status" value="1"/>
</dbReference>
<comment type="caution">
    <text evidence="8">Lacks conserved residue(s) required for the propagation of feature annotation.</text>
</comment>
<comment type="subcellular location">
    <subcellularLocation>
        <location evidence="8">Cytoplasm</location>
    </subcellularLocation>
</comment>
<dbReference type="UniPathway" id="UPA00034">
    <property type="reaction ID" value="UER00025"/>
</dbReference>
<gene>
    <name evidence="8 10" type="primary">dapF</name>
    <name evidence="10" type="ORF">FE782_01300</name>
</gene>
<proteinExistence type="inferred from homology"/>
<evidence type="ECO:0000256" key="5">
    <source>
        <dbReference type="ARBA" id="ARBA00023154"/>
    </source>
</evidence>
<comment type="caution">
    <text evidence="10">The sequence shown here is derived from an EMBL/GenBank/DDBJ whole genome shotgun (WGS) entry which is preliminary data.</text>
</comment>
<keyword evidence="6 8" id="KW-0413">Isomerase</keyword>
<comment type="function">
    <text evidence="8">Catalyzes the stereoinversion of LL-2,6-diaminopimelate (L,L-DAP) to meso-diaminopimelate (meso-DAP), a precursor of L-lysine and an essential component of the bacterial peptidoglycan.</text>
</comment>
<feature type="binding site" evidence="8">
    <location>
        <begin position="78"/>
        <end position="79"/>
    </location>
    <ligand>
        <name>substrate</name>
    </ligand>
</feature>
<dbReference type="Proteomes" id="UP000309676">
    <property type="component" value="Unassembled WGS sequence"/>
</dbReference>
<reference evidence="10 11" key="1">
    <citation type="submission" date="2019-05" db="EMBL/GenBank/DDBJ databases">
        <authorList>
            <person name="Narsing Rao M.P."/>
            <person name="Li W.J."/>
        </authorList>
    </citation>
    <scope>NUCLEOTIDE SEQUENCE [LARGE SCALE GENOMIC DNA]</scope>
    <source>
        <strain evidence="10 11">SYSU_K30003</strain>
    </source>
</reference>
<dbReference type="AlphaFoldDB" id="A0A5R9GP67"/>
<evidence type="ECO:0000256" key="3">
    <source>
        <dbReference type="ARBA" id="ARBA00013080"/>
    </source>
</evidence>
<dbReference type="InterPro" id="IPR018510">
    <property type="entry name" value="DAP_epimerase_AS"/>
</dbReference>
<evidence type="ECO:0000256" key="2">
    <source>
        <dbReference type="ARBA" id="ARBA00010219"/>
    </source>
</evidence>
<protein>
    <recommendedName>
        <fullName evidence="3 8">Diaminopimelate epimerase</fullName>
        <shortName evidence="8">DAP epimerase</shortName>
        <ecNumber evidence="3 8">5.1.1.7</ecNumber>
    </recommendedName>
    <alternativeName>
        <fullName evidence="8">PLP-independent amino acid racemase</fullName>
    </alternativeName>
</protein>
<dbReference type="PROSITE" id="PS01326">
    <property type="entry name" value="DAP_EPIMERASE"/>
    <property type="match status" value="1"/>
</dbReference>
<comment type="similarity">
    <text evidence="2 8">Belongs to the diaminopimelate epimerase family.</text>
</comment>
<dbReference type="OrthoDB" id="9805408at2"/>
<feature type="binding site" evidence="8">
    <location>
        <position position="68"/>
    </location>
    <ligand>
        <name>substrate</name>
    </ligand>
</feature>
<evidence type="ECO:0000313" key="11">
    <source>
        <dbReference type="Proteomes" id="UP000309676"/>
    </source>
</evidence>
<feature type="binding site" evidence="8">
    <location>
        <begin position="226"/>
        <end position="227"/>
    </location>
    <ligand>
        <name>substrate</name>
    </ligand>
</feature>
<feature type="active site" description="Proton acceptor" evidence="8">
    <location>
        <position position="225"/>
    </location>
</feature>
<keyword evidence="8" id="KW-0963">Cytoplasm</keyword>
<dbReference type="InterPro" id="IPR001653">
    <property type="entry name" value="DAP_epimerase_DapF"/>
</dbReference>
<evidence type="ECO:0000256" key="4">
    <source>
        <dbReference type="ARBA" id="ARBA00022605"/>
    </source>
</evidence>
<evidence type="ECO:0000256" key="6">
    <source>
        <dbReference type="ARBA" id="ARBA00023235"/>
    </source>
</evidence>
<evidence type="ECO:0000256" key="8">
    <source>
        <dbReference type="HAMAP-Rule" id="MF_00197"/>
    </source>
</evidence>
<evidence type="ECO:0000313" key="10">
    <source>
        <dbReference type="EMBL" id="TLS54015.1"/>
    </source>
</evidence>
<feature type="binding site" evidence="8">
    <location>
        <position position="198"/>
    </location>
    <ligand>
        <name>substrate</name>
    </ligand>
</feature>
<comment type="catalytic activity">
    <reaction evidence="7 8">
        <text>(2S,6S)-2,6-diaminopimelate = meso-2,6-diaminopimelate</text>
        <dbReference type="Rhea" id="RHEA:15393"/>
        <dbReference type="ChEBI" id="CHEBI:57609"/>
        <dbReference type="ChEBI" id="CHEBI:57791"/>
        <dbReference type="EC" id="5.1.1.7"/>
    </reaction>
</comment>
<evidence type="ECO:0000256" key="9">
    <source>
        <dbReference type="PROSITE-ProRule" id="PRU10125"/>
    </source>
</evidence>
<dbReference type="PANTHER" id="PTHR31689">
    <property type="entry name" value="DIAMINOPIMELATE EPIMERASE, CHLOROPLASTIC"/>
    <property type="match status" value="1"/>
</dbReference>
<dbReference type="GO" id="GO:0008837">
    <property type="term" value="F:diaminopimelate epimerase activity"/>
    <property type="evidence" value="ECO:0007669"/>
    <property type="project" value="UniProtKB-UniRule"/>
</dbReference>
<comment type="pathway">
    <text evidence="1 8">Amino-acid biosynthesis; L-lysine biosynthesis via DAP pathway; DL-2,6-diaminopimelate from LL-2,6-diaminopimelate: step 1/1.</text>
</comment>
<keyword evidence="11" id="KW-1185">Reference proteome</keyword>